<evidence type="ECO:0000256" key="4">
    <source>
        <dbReference type="ARBA" id="ARBA00022729"/>
    </source>
</evidence>
<dbReference type="GO" id="GO:0046872">
    <property type="term" value="F:metal ion binding"/>
    <property type="evidence" value="ECO:0007669"/>
    <property type="project" value="UniProtKB-KW"/>
</dbReference>
<keyword evidence="3 6" id="KW-0479">Metal-binding</keyword>
<keyword evidence="7" id="KW-0472">Membrane</keyword>
<dbReference type="GO" id="GO:0020037">
    <property type="term" value="F:heme binding"/>
    <property type="evidence" value="ECO:0007669"/>
    <property type="project" value="InterPro"/>
</dbReference>
<dbReference type="Proteomes" id="UP000319783">
    <property type="component" value="Unassembled WGS sequence"/>
</dbReference>
<dbReference type="InterPro" id="IPR028081">
    <property type="entry name" value="Leu-bd"/>
</dbReference>
<evidence type="ECO:0000256" key="6">
    <source>
        <dbReference type="PROSITE-ProRule" id="PRU00433"/>
    </source>
</evidence>
<evidence type="ECO:0000256" key="3">
    <source>
        <dbReference type="ARBA" id="ARBA00022723"/>
    </source>
</evidence>
<dbReference type="InterPro" id="IPR009056">
    <property type="entry name" value="Cyt_c-like_dom"/>
</dbReference>
<name>A0A533QBG5_9BACT</name>
<keyword evidence="5 6" id="KW-0408">Iron</keyword>
<accession>A0A533QBG5</accession>
<feature type="domain" description="Cytochrome c" evidence="8">
    <location>
        <begin position="66"/>
        <end position="180"/>
    </location>
</feature>
<evidence type="ECO:0000313" key="9">
    <source>
        <dbReference type="EMBL" id="TLD42054.1"/>
    </source>
</evidence>
<organism evidence="9 10">
    <name type="scientific">Candidatus Jettenia ecosi</name>
    <dbReference type="NCBI Taxonomy" id="2494326"/>
    <lineage>
        <taxon>Bacteria</taxon>
        <taxon>Pseudomonadati</taxon>
        <taxon>Planctomycetota</taxon>
        <taxon>Candidatus Brocadiia</taxon>
        <taxon>Candidatus Brocadiales</taxon>
        <taxon>Candidatus Brocadiaceae</taxon>
        <taxon>Candidatus Jettenia</taxon>
    </lineage>
</organism>
<comment type="caution">
    <text evidence="9">The sequence shown here is derived from an EMBL/GenBank/DDBJ whole genome shotgun (WGS) entry which is preliminary data.</text>
</comment>
<reference evidence="9 10" key="1">
    <citation type="submission" date="2019-04" db="EMBL/GenBank/DDBJ databases">
        <title>Genome of a novel bacterium Candidatus Jettenia ecosi reconstructed from metagenome of an anammox bioreactor.</title>
        <authorList>
            <person name="Mardanov A.V."/>
            <person name="Beletsky A.V."/>
            <person name="Ravin N.V."/>
            <person name="Botchkova E.A."/>
            <person name="Litti Y.V."/>
            <person name="Nozhevnikova A.N."/>
        </authorList>
    </citation>
    <scope>NUCLEOTIDE SEQUENCE [LARGE SCALE GENOMIC DNA]</scope>
    <source>
        <strain evidence="9">J2</strain>
    </source>
</reference>
<evidence type="ECO:0000313" key="10">
    <source>
        <dbReference type="Proteomes" id="UP000319783"/>
    </source>
</evidence>
<evidence type="ECO:0000256" key="7">
    <source>
        <dbReference type="SAM" id="Phobius"/>
    </source>
</evidence>
<dbReference type="PROSITE" id="PS51007">
    <property type="entry name" value="CYTC"/>
    <property type="match status" value="1"/>
</dbReference>
<keyword evidence="4" id="KW-0732">Signal</keyword>
<evidence type="ECO:0000256" key="5">
    <source>
        <dbReference type="ARBA" id="ARBA00023004"/>
    </source>
</evidence>
<dbReference type="Pfam" id="PF13458">
    <property type="entry name" value="Peripla_BP_6"/>
    <property type="match status" value="1"/>
</dbReference>
<dbReference type="SUPFAM" id="SSF53822">
    <property type="entry name" value="Periplasmic binding protein-like I"/>
    <property type="match status" value="1"/>
</dbReference>
<dbReference type="InterPro" id="IPR036909">
    <property type="entry name" value="Cyt_c-like_dom_sf"/>
</dbReference>
<dbReference type="GO" id="GO:0009055">
    <property type="term" value="F:electron transfer activity"/>
    <property type="evidence" value="ECO:0007669"/>
    <property type="project" value="InterPro"/>
</dbReference>
<protein>
    <submittedName>
        <fullName evidence="9">Putative cytochrome c family protein</fullName>
    </submittedName>
</protein>
<keyword evidence="2 6" id="KW-0349">Heme</keyword>
<evidence type="ECO:0000256" key="1">
    <source>
        <dbReference type="ARBA" id="ARBA00010062"/>
    </source>
</evidence>
<gene>
    <name evidence="9" type="ORF">JETT_1696</name>
</gene>
<keyword evidence="7" id="KW-0812">Transmembrane</keyword>
<dbReference type="PANTHER" id="PTHR47235:SF1">
    <property type="entry name" value="BLR6548 PROTEIN"/>
    <property type="match status" value="1"/>
</dbReference>
<evidence type="ECO:0000259" key="8">
    <source>
        <dbReference type="PROSITE" id="PS51007"/>
    </source>
</evidence>
<dbReference type="Pfam" id="PF00034">
    <property type="entry name" value="Cytochrom_C"/>
    <property type="match status" value="1"/>
</dbReference>
<dbReference type="EMBL" id="SULG01000029">
    <property type="protein sequence ID" value="TLD42054.1"/>
    <property type="molecule type" value="Genomic_DNA"/>
</dbReference>
<dbReference type="AlphaFoldDB" id="A0A533QBG5"/>
<feature type="transmembrane region" description="Helical" evidence="7">
    <location>
        <begin position="20"/>
        <end position="38"/>
    </location>
</feature>
<keyword evidence="7" id="KW-1133">Transmembrane helix</keyword>
<dbReference type="InterPro" id="IPR028082">
    <property type="entry name" value="Peripla_BP_I"/>
</dbReference>
<proteinExistence type="inferred from homology"/>
<dbReference type="PANTHER" id="PTHR47235">
    <property type="entry name" value="BLR6548 PROTEIN"/>
    <property type="match status" value="1"/>
</dbReference>
<dbReference type="Gene3D" id="1.10.760.10">
    <property type="entry name" value="Cytochrome c-like domain"/>
    <property type="match status" value="1"/>
</dbReference>
<comment type="similarity">
    <text evidence="1">Belongs to the leucine-binding protein family.</text>
</comment>
<sequence>MVSIKGLEPIQRHSWLNTGMPLKIFVAWILATIAIVYLKNHVSAETVVNRHLTPQERQGKQIYLLGSSASGREITALLGNDTTEVPASALPCVSCHGYDGKGRPEGGVLPSDITGDFLMKPYGITHPNGRKHPPYTDRLLRQAIVKGIDPSGNKLSPVMPVYRFTREEVNNLIVYLKRLGKEKEPGLTDTSIRVGAILPGKEFPAEMAMAMKEVLQSYFHDLNEHGGIYNRRIELRFSASGDTPAATQANVMSLLEEEVFAINGAFIEGSEREIDVLIQEREIPLVGAITNFPQVDFPLNRYIFICSLV</sequence>
<dbReference type="Gene3D" id="3.40.50.2300">
    <property type="match status" value="1"/>
</dbReference>
<evidence type="ECO:0000256" key="2">
    <source>
        <dbReference type="ARBA" id="ARBA00022617"/>
    </source>
</evidence>
<dbReference type="SUPFAM" id="SSF46626">
    <property type="entry name" value="Cytochrome c"/>
    <property type="match status" value="1"/>
</dbReference>